<dbReference type="CDD" id="cd01949">
    <property type="entry name" value="GGDEF"/>
    <property type="match status" value="1"/>
</dbReference>
<comment type="caution">
    <text evidence="3">The sequence shown here is derived from an EMBL/GenBank/DDBJ whole genome shotgun (WGS) entry which is preliminary data.</text>
</comment>
<evidence type="ECO:0000313" key="3">
    <source>
        <dbReference type="EMBL" id="MPM29043.1"/>
    </source>
</evidence>
<keyword evidence="1" id="KW-0812">Transmembrane</keyword>
<reference evidence="3" key="1">
    <citation type="submission" date="2019-08" db="EMBL/GenBank/DDBJ databases">
        <authorList>
            <person name="Kucharzyk K."/>
            <person name="Murdoch R.W."/>
            <person name="Higgins S."/>
            <person name="Loffler F."/>
        </authorList>
    </citation>
    <scope>NUCLEOTIDE SEQUENCE</scope>
</reference>
<proteinExistence type="predicted"/>
<protein>
    <recommendedName>
        <fullName evidence="2">GGDEF domain-containing protein</fullName>
    </recommendedName>
</protein>
<dbReference type="SUPFAM" id="SSF55073">
    <property type="entry name" value="Nucleotide cyclase"/>
    <property type="match status" value="1"/>
</dbReference>
<keyword evidence="1" id="KW-1133">Transmembrane helix</keyword>
<dbReference type="NCBIfam" id="TIGR00254">
    <property type="entry name" value="GGDEF"/>
    <property type="match status" value="1"/>
</dbReference>
<dbReference type="GO" id="GO:0052621">
    <property type="term" value="F:diguanylate cyclase activity"/>
    <property type="evidence" value="ECO:0007669"/>
    <property type="project" value="TreeGrafter"/>
</dbReference>
<accession>A0A644YRE6</accession>
<dbReference type="GO" id="GO:1902201">
    <property type="term" value="P:negative regulation of bacterial-type flagellum-dependent cell motility"/>
    <property type="evidence" value="ECO:0007669"/>
    <property type="project" value="TreeGrafter"/>
</dbReference>
<dbReference type="EMBL" id="VSSQ01005410">
    <property type="protein sequence ID" value="MPM29043.1"/>
    <property type="molecule type" value="Genomic_DNA"/>
</dbReference>
<dbReference type="SMART" id="SM00267">
    <property type="entry name" value="GGDEF"/>
    <property type="match status" value="1"/>
</dbReference>
<dbReference type="FunFam" id="3.30.70.270:FF:000001">
    <property type="entry name" value="Diguanylate cyclase domain protein"/>
    <property type="match status" value="1"/>
</dbReference>
<dbReference type="Pfam" id="PF00990">
    <property type="entry name" value="GGDEF"/>
    <property type="match status" value="1"/>
</dbReference>
<dbReference type="PROSITE" id="PS50887">
    <property type="entry name" value="GGDEF"/>
    <property type="match status" value="1"/>
</dbReference>
<feature type="transmembrane region" description="Helical" evidence="1">
    <location>
        <begin position="36"/>
        <end position="58"/>
    </location>
</feature>
<evidence type="ECO:0000256" key="1">
    <source>
        <dbReference type="SAM" id="Phobius"/>
    </source>
</evidence>
<feature type="domain" description="GGDEF" evidence="2">
    <location>
        <begin position="344"/>
        <end position="472"/>
    </location>
</feature>
<dbReference type="PANTHER" id="PTHR45138">
    <property type="entry name" value="REGULATORY COMPONENTS OF SENSORY TRANSDUCTION SYSTEM"/>
    <property type="match status" value="1"/>
</dbReference>
<name>A0A644YRE6_9ZZZZ</name>
<feature type="transmembrane region" description="Helical" evidence="1">
    <location>
        <begin position="286"/>
        <end position="306"/>
    </location>
</feature>
<organism evidence="3">
    <name type="scientific">bioreactor metagenome</name>
    <dbReference type="NCBI Taxonomy" id="1076179"/>
    <lineage>
        <taxon>unclassified sequences</taxon>
        <taxon>metagenomes</taxon>
        <taxon>ecological metagenomes</taxon>
    </lineage>
</organism>
<dbReference type="InterPro" id="IPR043128">
    <property type="entry name" value="Rev_trsase/Diguanyl_cyclase"/>
</dbReference>
<dbReference type="AlphaFoldDB" id="A0A644YRE6"/>
<dbReference type="GO" id="GO:0043709">
    <property type="term" value="P:cell adhesion involved in single-species biofilm formation"/>
    <property type="evidence" value="ECO:0007669"/>
    <property type="project" value="TreeGrafter"/>
</dbReference>
<gene>
    <name evidence="3" type="ORF">SDC9_75582</name>
</gene>
<dbReference type="PANTHER" id="PTHR45138:SF24">
    <property type="entry name" value="DIGUANYLATE CYCLASE DGCC-RELATED"/>
    <property type="match status" value="1"/>
</dbReference>
<dbReference type="InterPro" id="IPR029787">
    <property type="entry name" value="Nucleotide_cyclase"/>
</dbReference>
<dbReference type="GO" id="GO:0005886">
    <property type="term" value="C:plasma membrane"/>
    <property type="evidence" value="ECO:0007669"/>
    <property type="project" value="TreeGrafter"/>
</dbReference>
<dbReference type="InterPro" id="IPR050469">
    <property type="entry name" value="Diguanylate_Cyclase"/>
</dbReference>
<sequence>MTDGTATYTCAMRGKPESNDPVSQHEILGMQRKSHILMAFLQALLITIVLLLITFTLYQGWRERLVEKGRQAGRTELLGIRKNLFLLMGNQEMFTALFGQRLEESLAAGFDVSLAEVSSYLDYLEQIHPSFAFATIARENVVVDTYPKQVLHEVGFDLRTLAQYEDHIGYTLQVQQVTLDGPLDAGDDTSYLVSRYALHDNNGVWGLLTLHFNFRQILLEAGVEDVREGYTLFFTFVHGSDEQHFDWGEAATTKAEAVVMDLSYSLLQWRMQIASQGSWIEFSIPLLLYGIVGSFVSLGVGVFVYLNQIKFQMIKTRSRTDSLTGLLNRREFEKLLHQTCKEEESFAVALIDIDNFKEINDTYGHLNGDKALLSLVESLKKHIRMSDGIARFGGDEFIILFHECTNAEFCRRLFQAIRHTRVELEGIQVEVVISMGVALSEEGRQMDALIETADRRLYRAKLEGKGRICTTG</sequence>
<evidence type="ECO:0000259" key="2">
    <source>
        <dbReference type="PROSITE" id="PS50887"/>
    </source>
</evidence>
<dbReference type="Gene3D" id="3.30.70.270">
    <property type="match status" value="1"/>
</dbReference>
<dbReference type="InterPro" id="IPR000160">
    <property type="entry name" value="GGDEF_dom"/>
</dbReference>
<keyword evidence="1" id="KW-0472">Membrane</keyword>